<dbReference type="STRING" id="85558.T45_09216"/>
<dbReference type="AlphaFoldDB" id="L7F3W9"/>
<dbReference type="CDD" id="cd03674">
    <property type="entry name" value="NUDIX_Hydrolase"/>
    <property type="match status" value="1"/>
</dbReference>
<accession>L7F3W9</accession>
<dbReference type="GO" id="GO:0016747">
    <property type="term" value="F:acyltransferase activity, transferring groups other than amino-acyl groups"/>
    <property type="evidence" value="ECO:0007669"/>
    <property type="project" value="InterPro"/>
</dbReference>
<dbReference type="Pfam" id="PF00583">
    <property type="entry name" value="Acetyltransf_1"/>
    <property type="match status" value="1"/>
</dbReference>
<dbReference type="InterPro" id="IPR000086">
    <property type="entry name" value="NUDIX_hydrolase_dom"/>
</dbReference>
<dbReference type="PATRIC" id="fig|698760.3.peg.5256"/>
<dbReference type="InterPro" id="IPR000182">
    <property type="entry name" value="GNAT_dom"/>
</dbReference>
<proteinExistence type="inferred from homology"/>
<reference evidence="5 6" key="1">
    <citation type="journal article" date="2011" name="Plasmid">
        <title>Streptomyces turgidiscabies Car8 contains a modular pathogenicity island that shares virulence genes with other actinobacterial plant pathogens.</title>
        <authorList>
            <person name="Huguet-Tapia J.C."/>
            <person name="Badger J.H."/>
            <person name="Loria R."/>
            <person name="Pettis G.S."/>
        </authorList>
    </citation>
    <scope>NUCLEOTIDE SEQUENCE [LARGE SCALE GENOMIC DNA]</scope>
    <source>
        <strain evidence="5 6">Car8</strain>
    </source>
</reference>
<dbReference type="InterPro" id="IPR015797">
    <property type="entry name" value="NUDIX_hydrolase-like_dom_sf"/>
</dbReference>
<evidence type="ECO:0000313" key="5">
    <source>
        <dbReference type="EMBL" id="ELP66002.1"/>
    </source>
</evidence>
<keyword evidence="5" id="KW-0808">Transferase</keyword>
<dbReference type="EMBL" id="AEJB01000361">
    <property type="protein sequence ID" value="ELP66002.1"/>
    <property type="molecule type" value="Genomic_DNA"/>
</dbReference>
<evidence type="ECO:0000259" key="3">
    <source>
        <dbReference type="PROSITE" id="PS51186"/>
    </source>
</evidence>
<dbReference type="SUPFAM" id="SSF55729">
    <property type="entry name" value="Acyl-CoA N-acyltransferases (Nat)"/>
    <property type="match status" value="1"/>
</dbReference>
<keyword evidence="6" id="KW-1185">Reference proteome</keyword>
<feature type="domain" description="Nudix hydrolase" evidence="4">
    <location>
        <begin position="30"/>
        <end position="173"/>
    </location>
</feature>
<dbReference type="PROSITE" id="PS51186">
    <property type="entry name" value="GNAT"/>
    <property type="match status" value="1"/>
</dbReference>
<dbReference type="Gene3D" id="3.40.630.30">
    <property type="match status" value="1"/>
</dbReference>
<name>L7F3W9_STRT8</name>
<dbReference type="PROSITE" id="PS51462">
    <property type="entry name" value="NUDIX"/>
    <property type="match status" value="2"/>
</dbReference>
<organism evidence="5 6">
    <name type="scientific">Streptomyces turgidiscabies (strain Car8)</name>
    <dbReference type="NCBI Taxonomy" id="698760"/>
    <lineage>
        <taxon>Bacteria</taxon>
        <taxon>Bacillati</taxon>
        <taxon>Actinomycetota</taxon>
        <taxon>Actinomycetes</taxon>
        <taxon>Kitasatosporales</taxon>
        <taxon>Streptomycetaceae</taxon>
        <taxon>Streptomyces</taxon>
    </lineage>
</organism>
<dbReference type="Gene3D" id="3.90.79.10">
    <property type="entry name" value="Nucleoside Triphosphate Pyrophosphohydrolase"/>
    <property type="match status" value="2"/>
</dbReference>
<evidence type="ECO:0000256" key="1">
    <source>
        <dbReference type="ARBA" id="ARBA00005582"/>
    </source>
</evidence>
<comment type="caution">
    <text evidence="5">The sequence shown here is derived from an EMBL/GenBank/DDBJ whole genome shotgun (WGS) entry which is preliminary data.</text>
</comment>
<gene>
    <name evidence="5" type="ORF">STRTUCAR8_01721</name>
</gene>
<sequence length="508" mass="54492">MRHPTELAVVAPLLTAIEGVEDPTSRATMPAHVTCSAVVIDRDRRVLHVLHKASGLFLVPGGTPGPGDHTLLTAALREVGEVSGIKPGDLCLTPQLLGVPIDIDVRDTGTRPDKGVAAQRHYDVRFAFYLAHDHADIALNQDQVEAVHWRPFDEVSSPALRAKLVDSGLDGRPEPVNASAMIFDDAGRYLLHLRDNYPHIWEPGSFALPGGGSEPQDATLEDTVRRELGEELPDLVVPVLELFAVEMATGTDGLCVPIAVFAGHWNGDVDRLRLTEGVLLRWFPPEMLHRLRLSPGTRDLVFRHAAQRAAVRGHNDRAEQRDATEQGTHPVGGLGAAKAPVAGSRTGAMPRLAVPADASEIARLRSELILSEPLDEDWLVICRDHLAARLVPGGDARAYVVDAPEGGLAACALALIDAVLPAPRYPKGLAARIQAVATVPGFRRRGYTKAALTALLAHLEGDGVTLYELHASDDSAPLYAALGFKSDPALMRMTRTPSPVRAPAHGTT</sequence>
<comment type="similarity">
    <text evidence="1">Belongs to the Nudix hydrolase family.</text>
</comment>
<dbReference type="PANTHER" id="PTHR43736">
    <property type="entry name" value="ADP-RIBOSE PYROPHOSPHATASE"/>
    <property type="match status" value="1"/>
</dbReference>
<dbReference type="PANTHER" id="PTHR43736:SF1">
    <property type="entry name" value="DIHYDRONEOPTERIN TRIPHOSPHATE DIPHOSPHATASE"/>
    <property type="match status" value="1"/>
</dbReference>
<dbReference type="SUPFAM" id="SSF55811">
    <property type="entry name" value="Nudix"/>
    <property type="match status" value="2"/>
</dbReference>
<feature type="domain" description="Nudix hydrolase" evidence="4">
    <location>
        <begin position="173"/>
        <end position="306"/>
    </location>
</feature>
<evidence type="ECO:0000256" key="2">
    <source>
        <dbReference type="SAM" id="MobiDB-lite"/>
    </source>
</evidence>
<feature type="compositionally biased region" description="Basic and acidic residues" evidence="2">
    <location>
        <begin position="313"/>
        <end position="324"/>
    </location>
</feature>
<dbReference type="InterPro" id="IPR016181">
    <property type="entry name" value="Acyl_CoA_acyltransferase"/>
</dbReference>
<feature type="domain" description="N-acetyltransferase" evidence="3">
    <location>
        <begin position="348"/>
        <end position="503"/>
    </location>
</feature>
<dbReference type="Pfam" id="PF00293">
    <property type="entry name" value="NUDIX"/>
    <property type="match status" value="2"/>
</dbReference>
<evidence type="ECO:0000259" key="4">
    <source>
        <dbReference type="PROSITE" id="PS51462"/>
    </source>
</evidence>
<feature type="region of interest" description="Disordered" evidence="2">
    <location>
        <begin position="312"/>
        <end position="336"/>
    </location>
</feature>
<dbReference type="Proteomes" id="UP000010931">
    <property type="component" value="Unassembled WGS sequence"/>
</dbReference>
<protein>
    <submittedName>
        <fullName evidence="5">Acetyltransferase</fullName>
    </submittedName>
</protein>
<evidence type="ECO:0000313" key="6">
    <source>
        <dbReference type="Proteomes" id="UP000010931"/>
    </source>
</evidence>